<dbReference type="InterPro" id="IPR033989">
    <property type="entry name" value="CD209-like_CTLD"/>
</dbReference>
<dbReference type="InterPro" id="IPR018378">
    <property type="entry name" value="C-type_lectin_CS"/>
</dbReference>
<dbReference type="InterPro" id="IPR016187">
    <property type="entry name" value="CTDL_fold"/>
</dbReference>
<dbReference type="FunCoup" id="W5MQ39">
    <property type="interactions" value="1"/>
</dbReference>
<reference evidence="4" key="3">
    <citation type="submission" date="2025-09" db="UniProtKB">
        <authorList>
            <consortium name="Ensembl"/>
        </authorList>
    </citation>
    <scope>IDENTIFICATION</scope>
</reference>
<dbReference type="InterPro" id="IPR016186">
    <property type="entry name" value="C-type_lectin-like/link_sf"/>
</dbReference>
<dbReference type="PANTHER" id="PTHR22803">
    <property type="entry name" value="MANNOSE, PHOSPHOLIPASE, LECTIN RECEPTOR RELATED"/>
    <property type="match status" value="1"/>
</dbReference>
<dbReference type="GeneTree" id="ENSGT01150000286973"/>
<accession>W5MQ39</accession>
<reference evidence="5" key="1">
    <citation type="submission" date="2011-12" db="EMBL/GenBank/DDBJ databases">
        <title>The Draft Genome of Lepisosteus oculatus.</title>
        <authorList>
            <consortium name="The Broad Institute Genome Assembly &amp; Analysis Group"/>
            <consortium name="Computational R&amp;D Group"/>
            <consortium name="and Sequencing Platform"/>
            <person name="Di Palma F."/>
            <person name="Alfoldi J."/>
            <person name="Johnson J."/>
            <person name="Berlin A."/>
            <person name="Gnerre S."/>
            <person name="Jaffe D."/>
            <person name="MacCallum I."/>
            <person name="Young S."/>
            <person name="Walker B.J."/>
            <person name="Lander E.S."/>
            <person name="Lindblad-Toh K."/>
        </authorList>
    </citation>
    <scope>NUCLEOTIDE SEQUENCE [LARGE SCALE GENOMIC DNA]</scope>
</reference>
<dbReference type="Gene3D" id="3.10.100.10">
    <property type="entry name" value="Mannose-Binding Protein A, subunit A"/>
    <property type="match status" value="1"/>
</dbReference>
<evidence type="ECO:0000256" key="2">
    <source>
        <dbReference type="ARBA" id="ARBA00023157"/>
    </source>
</evidence>
<evidence type="ECO:0000259" key="3">
    <source>
        <dbReference type="PROSITE" id="PS50041"/>
    </source>
</evidence>
<dbReference type="GO" id="GO:0030246">
    <property type="term" value="F:carbohydrate binding"/>
    <property type="evidence" value="ECO:0000318"/>
    <property type="project" value="GO_Central"/>
</dbReference>
<dbReference type="PROSITE" id="PS00615">
    <property type="entry name" value="C_TYPE_LECTIN_1"/>
    <property type="match status" value="1"/>
</dbReference>
<keyword evidence="1" id="KW-0430">Lectin</keyword>
<dbReference type="SUPFAM" id="SSF56436">
    <property type="entry name" value="C-type lectin-like"/>
    <property type="match status" value="1"/>
</dbReference>
<dbReference type="Proteomes" id="UP000018468">
    <property type="component" value="Linkage group LG6"/>
</dbReference>
<dbReference type="InterPro" id="IPR001304">
    <property type="entry name" value="C-type_lectin-like"/>
</dbReference>
<keyword evidence="2" id="KW-1015">Disulfide bond</keyword>
<dbReference type="STRING" id="7918.ENSLOCP00000010498"/>
<protein>
    <recommendedName>
        <fullName evidence="3">C-type lectin domain-containing protein</fullName>
    </recommendedName>
</protein>
<dbReference type="Ensembl" id="ENSLOCT00000010513.1">
    <property type="protein sequence ID" value="ENSLOCP00000010498.1"/>
    <property type="gene ID" value="ENSLOCG00000008639.1"/>
</dbReference>
<dbReference type="AlphaFoldDB" id="W5MQ39"/>
<evidence type="ECO:0000313" key="4">
    <source>
        <dbReference type="Ensembl" id="ENSLOCP00000010498.1"/>
    </source>
</evidence>
<feature type="domain" description="C-type lectin" evidence="3">
    <location>
        <begin position="24"/>
        <end position="133"/>
    </location>
</feature>
<evidence type="ECO:0000313" key="5">
    <source>
        <dbReference type="Proteomes" id="UP000018468"/>
    </source>
</evidence>
<organism evidence="4 5">
    <name type="scientific">Lepisosteus oculatus</name>
    <name type="common">Spotted gar</name>
    <dbReference type="NCBI Taxonomy" id="7918"/>
    <lineage>
        <taxon>Eukaryota</taxon>
        <taxon>Metazoa</taxon>
        <taxon>Chordata</taxon>
        <taxon>Craniata</taxon>
        <taxon>Vertebrata</taxon>
        <taxon>Euteleostomi</taxon>
        <taxon>Actinopterygii</taxon>
        <taxon>Neopterygii</taxon>
        <taxon>Holostei</taxon>
        <taxon>Semionotiformes</taxon>
        <taxon>Lepisosteidae</taxon>
        <taxon>Lepisosteus</taxon>
    </lineage>
</organism>
<dbReference type="PROSITE" id="PS50041">
    <property type="entry name" value="C_TYPE_LECTIN_2"/>
    <property type="match status" value="1"/>
</dbReference>
<dbReference type="HOGENOM" id="CLU_049894_10_2_1"/>
<dbReference type="eggNOG" id="KOG4297">
    <property type="taxonomic scope" value="Eukaryota"/>
</dbReference>
<name>W5MQ39_LEPOC</name>
<dbReference type="GO" id="GO:0006955">
    <property type="term" value="P:immune response"/>
    <property type="evidence" value="ECO:0000318"/>
    <property type="project" value="GO_Central"/>
</dbReference>
<evidence type="ECO:0000256" key="1">
    <source>
        <dbReference type="ARBA" id="ARBA00022734"/>
    </source>
</evidence>
<proteinExistence type="predicted"/>
<dbReference type="EMBL" id="AHAT01007560">
    <property type="status" value="NOT_ANNOTATED_CDS"/>
    <property type="molecule type" value="Genomic_DNA"/>
</dbReference>
<dbReference type="GO" id="GO:0009897">
    <property type="term" value="C:external side of plasma membrane"/>
    <property type="evidence" value="ECO:0000318"/>
    <property type="project" value="GO_Central"/>
</dbReference>
<dbReference type="GO" id="GO:0038187">
    <property type="term" value="F:pattern recognition receptor activity"/>
    <property type="evidence" value="ECO:0000318"/>
    <property type="project" value="GO_Central"/>
</dbReference>
<dbReference type="OMA" id="DYWICEM"/>
<dbReference type="Pfam" id="PF00059">
    <property type="entry name" value="Lectin_C"/>
    <property type="match status" value="1"/>
</dbReference>
<dbReference type="InterPro" id="IPR050111">
    <property type="entry name" value="C-type_lectin/snaclec_domain"/>
</dbReference>
<reference evidence="4" key="2">
    <citation type="submission" date="2025-08" db="UniProtKB">
        <authorList>
            <consortium name="Ensembl"/>
        </authorList>
    </citation>
    <scope>IDENTIFICATION</scope>
</reference>
<dbReference type="SMART" id="SM00034">
    <property type="entry name" value="CLECT"/>
    <property type="match status" value="1"/>
</dbReference>
<keyword evidence="5" id="KW-1185">Reference proteome</keyword>
<sequence length="136" mass="16128">RSMCSADFNLFWDEKPCPCGWRHFSGYCYYFSKGYRTWEEAKQYCLNQDSELTMIKSEAELQFIEGTIRLNHWVGLNDLQRENDWKWLDGSSVTKTFWLPGEPNDHGKEDCGEIKNGRLNDMPCSFKQHWICQRAP</sequence>
<dbReference type="Bgee" id="ENSLOCG00000008639">
    <property type="expression patterns" value="Expressed in bone element and 5 other cell types or tissues"/>
</dbReference>
<dbReference type="CDD" id="cd03590">
    <property type="entry name" value="CLECT_DC-SIGN_like"/>
    <property type="match status" value="1"/>
</dbReference>
<dbReference type="InParanoid" id="W5MQ39"/>